<accession>A0A085Z7Q3</accession>
<dbReference type="STRING" id="236814.IX39_07415"/>
<reference evidence="2 3" key="1">
    <citation type="submission" date="2014-07" db="EMBL/GenBank/DDBJ databases">
        <title>Genome of Chryseobacterium formosense LMG 24722.</title>
        <authorList>
            <person name="Pipes S.E."/>
            <person name="Stropko S.J."/>
            <person name="Newman J.D."/>
        </authorList>
    </citation>
    <scope>NUCLEOTIDE SEQUENCE [LARGE SCALE GENOMIC DNA]</scope>
    <source>
        <strain evidence="2 3">LMG 24722</strain>
    </source>
</reference>
<evidence type="ECO:0000256" key="1">
    <source>
        <dbReference type="SAM" id="Phobius"/>
    </source>
</evidence>
<keyword evidence="1" id="KW-0472">Membrane</keyword>
<evidence type="ECO:0000313" key="2">
    <source>
        <dbReference type="EMBL" id="KFF00467.1"/>
    </source>
</evidence>
<comment type="caution">
    <text evidence="2">The sequence shown here is derived from an EMBL/GenBank/DDBJ whole genome shotgun (WGS) entry which is preliminary data.</text>
</comment>
<evidence type="ECO:0000313" key="3">
    <source>
        <dbReference type="Proteomes" id="UP000028713"/>
    </source>
</evidence>
<dbReference type="AlphaFoldDB" id="A0A085Z7Q3"/>
<dbReference type="Proteomes" id="UP000028713">
    <property type="component" value="Unassembled WGS sequence"/>
</dbReference>
<sequence>MNHEKKNAVKSILFYIIASLIVIAINVSGKFKSGQCTPNLDFLSILIVVLLNVILLIANVVKAFVFKKDTRLSTIIHSITLVILLIFINSNIV</sequence>
<dbReference type="OrthoDB" id="9968054at2"/>
<keyword evidence="3" id="KW-1185">Reference proteome</keyword>
<feature type="transmembrane region" description="Helical" evidence="1">
    <location>
        <begin position="12"/>
        <end position="31"/>
    </location>
</feature>
<gene>
    <name evidence="2" type="ORF">IX39_07415</name>
</gene>
<name>A0A085Z7Q3_9FLAO</name>
<dbReference type="RefSeq" id="WP_034674719.1">
    <property type="nucleotide sequence ID" value="NZ_FPAP01000001.1"/>
</dbReference>
<keyword evidence="1" id="KW-1133">Transmembrane helix</keyword>
<organism evidence="2 3">
    <name type="scientific">Chryseobacterium formosense</name>
    <dbReference type="NCBI Taxonomy" id="236814"/>
    <lineage>
        <taxon>Bacteria</taxon>
        <taxon>Pseudomonadati</taxon>
        <taxon>Bacteroidota</taxon>
        <taxon>Flavobacteriia</taxon>
        <taxon>Flavobacteriales</taxon>
        <taxon>Weeksellaceae</taxon>
        <taxon>Chryseobacterium group</taxon>
        <taxon>Chryseobacterium</taxon>
    </lineage>
</organism>
<dbReference type="EMBL" id="JPRP01000001">
    <property type="protein sequence ID" value="KFF00467.1"/>
    <property type="molecule type" value="Genomic_DNA"/>
</dbReference>
<feature type="transmembrane region" description="Helical" evidence="1">
    <location>
        <begin position="72"/>
        <end position="92"/>
    </location>
</feature>
<protein>
    <submittedName>
        <fullName evidence="2">Uncharacterized protein</fullName>
    </submittedName>
</protein>
<proteinExistence type="predicted"/>
<feature type="transmembrane region" description="Helical" evidence="1">
    <location>
        <begin position="43"/>
        <end position="65"/>
    </location>
</feature>
<keyword evidence="1" id="KW-0812">Transmembrane</keyword>